<dbReference type="EMBL" id="JACHJV010000003">
    <property type="protein sequence ID" value="MBB4928938.1"/>
    <property type="molecule type" value="Genomic_DNA"/>
</dbReference>
<dbReference type="RefSeq" id="WP_184946636.1">
    <property type="nucleotide sequence ID" value="NZ_JACHJV010000003.1"/>
</dbReference>
<evidence type="ECO:0000313" key="4">
    <source>
        <dbReference type="Proteomes" id="UP000540506"/>
    </source>
</evidence>
<dbReference type="Proteomes" id="UP000540506">
    <property type="component" value="Unassembled WGS sequence"/>
</dbReference>
<protein>
    <submittedName>
        <fullName evidence="3">Uncharacterized protein YndB with AHSA1/START domain</fullName>
    </submittedName>
</protein>
<dbReference type="InterPro" id="IPR013538">
    <property type="entry name" value="ASHA1/2-like_C"/>
</dbReference>
<dbReference type="InterPro" id="IPR023393">
    <property type="entry name" value="START-like_dom_sf"/>
</dbReference>
<dbReference type="SUPFAM" id="SSF55961">
    <property type="entry name" value="Bet v1-like"/>
    <property type="match status" value="1"/>
</dbReference>
<accession>A0A7W7RBJ9</accession>
<keyword evidence="4" id="KW-1185">Reference proteome</keyword>
<evidence type="ECO:0000256" key="1">
    <source>
        <dbReference type="ARBA" id="ARBA00006817"/>
    </source>
</evidence>
<dbReference type="AlphaFoldDB" id="A0A7W7RBJ9"/>
<reference evidence="3 4" key="1">
    <citation type="submission" date="2020-08" db="EMBL/GenBank/DDBJ databases">
        <title>Sequencing the genomes of 1000 actinobacteria strains.</title>
        <authorList>
            <person name="Klenk H.-P."/>
        </authorList>
    </citation>
    <scope>NUCLEOTIDE SEQUENCE [LARGE SCALE GENOMIC DNA]</scope>
    <source>
        <strain evidence="3 4">DSM 41654</strain>
    </source>
</reference>
<organism evidence="3 4">
    <name type="scientific">Kitasatospora kifunensis</name>
    <name type="common">Streptomyces kifunensis</name>
    <dbReference type="NCBI Taxonomy" id="58351"/>
    <lineage>
        <taxon>Bacteria</taxon>
        <taxon>Bacillati</taxon>
        <taxon>Actinomycetota</taxon>
        <taxon>Actinomycetes</taxon>
        <taxon>Kitasatosporales</taxon>
        <taxon>Streptomycetaceae</taxon>
        <taxon>Kitasatospora</taxon>
    </lineage>
</organism>
<comment type="caution">
    <text evidence="3">The sequence shown here is derived from an EMBL/GenBank/DDBJ whole genome shotgun (WGS) entry which is preliminary data.</text>
</comment>
<feature type="domain" description="Activator of Hsp90 ATPase homologue 1/2-like C-terminal" evidence="2">
    <location>
        <begin position="17"/>
        <end position="133"/>
    </location>
</feature>
<proteinExistence type="inferred from homology"/>
<dbReference type="Pfam" id="PF08327">
    <property type="entry name" value="AHSA1"/>
    <property type="match status" value="1"/>
</dbReference>
<dbReference type="Gene3D" id="3.30.530.20">
    <property type="match status" value="1"/>
</dbReference>
<gene>
    <name evidence="3" type="ORF">FHR34_008035</name>
</gene>
<name>A0A7W7RBJ9_KITKI</name>
<comment type="similarity">
    <text evidence="1">Belongs to the AHA1 family.</text>
</comment>
<sequence>MTATDPSVIHCDQFIAHPPAVVWKALTDPDLHARWWAAGDVRPVVGHRFTLDMGPWGQQACEVLAVEPERLLRYSFAPGSLDTTITWQLHPEGAGTRLFLEHAGFDLDSPLGKAAFEGMGRGWPDVLGRIEPALAAAGR</sequence>
<dbReference type="CDD" id="cd07814">
    <property type="entry name" value="SRPBCC_CalC_Aha1-like"/>
    <property type="match status" value="1"/>
</dbReference>
<evidence type="ECO:0000313" key="3">
    <source>
        <dbReference type="EMBL" id="MBB4928938.1"/>
    </source>
</evidence>
<evidence type="ECO:0000259" key="2">
    <source>
        <dbReference type="Pfam" id="PF08327"/>
    </source>
</evidence>